<dbReference type="RefSeq" id="WP_034594243.1">
    <property type="nucleotide sequence ID" value="NZ_CALBAT010000027.1"/>
</dbReference>
<dbReference type="InterPro" id="IPR023214">
    <property type="entry name" value="HAD_sf"/>
</dbReference>
<evidence type="ECO:0000313" key="1">
    <source>
        <dbReference type="EMBL" id="RGE87819.1"/>
    </source>
</evidence>
<accession>A0A3E3K2X4</accession>
<dbReference type="GO" id="GO:0005829">
    <property type="term" value="C:cytosol"/>
    <property type="evidence" value="ECO:0007669"/>
    <property type="project" value="TreeGrafter"/>
</dbReference>
<dbReference type="Proteomes" id="UP000261080">
    <property type="component" value="Unassembled WGS sequence"/>
</dbReference>
<dbReference type="SFLD" id="SFLDG01140">
    <property type="entry name" value="C2.B:_Phosphomannomutase_and_P"/>
    <property type="match status" value="1"/>
</dbReference>
<dbReference type="Pfam" id="PF08282">
    <property type="entry name" value="Hydrolase_3"/>
    <property type="match status" value="1"/>
</dbReference>
<dbReference type="EMBL" id="QVLX01000003">
    <property type="protein sequence ID" value="RGE87819.1"/>
    <property type="molecule type" value="Genomic_DNA"/>
</dbReference>
<dbReference type="InterPro" id="IPR036412">
    <property type="entry name" value="HAD-like_sf"/>
</dbReference>
<name>A0A3E3K2X4_9FIRM</name>
<dbReference type="InterPro" id="IPR000150">
    <property type="entry name" value="Cof"/>
</dbReference>
<dbReference type="SUPFAM" id="SSF56784">
    <property type="entry name" value="HAD-like"/>
    <property type="match status" value="1"/>
</dbReference>
<reference evidence="1 2" key="1">
    <citation type="submission" date="2018-08" db="EMBL/GenBank/DDBJ databases">
        <title>A genome reference for cultivated species of the human gut microbiota.</title>
        <authorList>
            <person name="Zou Y."/>
            <person name="Xue W."/>
            <person name="Luo G."/>
        </authorList>
    </citation>
    <scope>NUCLEOTIDE SEQUENCE [LARGE SCALE GENOMIC DNA]</scope>
    <source>
        <strain evidence="1 2">AF37-2AT</strain>
    </source>
</reference>
<dbReference type="Gene3D" id="3.40.50.1000">
    <property type="entry name" value="HAD superfamily/HAD-like"/>
    <property type="match status" value="1"/>
</dbReference>
<dbReference type="OrthoDB" id="9814970at2"/>
<dbReference type="PANTHER" id="PTHR10000:SF53">
    <property type="entry name" value="5-AMINO-6-(5-PHOSPHO-D-RIBITYLAMINO)URACIL PHOSPHATASE YBJI-RELATED"/>
    <property type="match status" value="1"/>
</dbReference>
<comment type="caution">
    <text evidence="1">The sequence shown here is derived from an EMBL/GenBank/DDBJ whole genome shotgun (WGS) entry which is preliminary data.</text>
</comment>
<proteinExistence type="predicted"/>
<dbReference type="PANTHER" id="PTHR10000">
    <property type="entry name" value="PHOSPHOSERINE PHOSPHATASE"/>
    <property type="match status" value="1"/>
</dbReference>
<dbReference type="GO" id="GO:0000287">
    <property type="term" value="F:magnesium ion binding"/>
    <property type="evidence" value="ECO:0007669"/>
    <property type="project" value="TreeGrafter"/>
</dbReference>
<evidence type="ECO:0000313" key="2">
    <source>
        <dbReference type="Proteomes" id="UP000261080"/>
    </source>
</evidence>
<gene>
    <name evidence="1" type="ORF">DW016_06780</name>
</gene>
<dbReference type="Gene3D" id="3.30.1240.10">
    <property type="match status" value="1"/>
</dbReference>
<dbReference type="InterPro" id="IPR006379">
    <property type="entry name" value="HAD-SF_hydro_IIB"/>
</dbReference>
<dbReference type="AlphaFoldDB" id="A0A3E3K2X4"/>
<keyword evidence="2" id="KW-1185">Reference proteome</keyword>
<protein>
    <submittedName>
        <fullName evidence="1">Cof-type HAD-IIB family hydrolase</fullName>
    </submittedName>
</protein>
<dbReference type="GO" id="GO:0016791">
    <property type="term" value="F:phosphatase activity"/>
    <property type="evidence" value="ECO:0007669"/>
    <property type="project" value="UniProtKB-ARBA"/>
</dbReference>
<organism evidence="1 2">
    <name type="scientific">Sellimonas intestinalis</name>
    <dbReference type="NCBI Taxonomy" id="1653434"/>
    <lineage>
        <taxon>Bacteria</taxon>
        <taxon>Bacillati</taxon>
        <taxon>Bacillota</taxon>
        <taxon>Clostridia</taxon>
        <taxon>Lachnospirales</taxon>
        <taxon>Lachnospiraceae</taxon>
        <taxon>Sellimonas</taxon>
    </lineage>
</organism>
<keyword evidence="1" id="KW-0378">Hydrolase</keyword>
<sequence length="256" mass="28690">MIRLIASDLDGTLLQNGAQVLSPEIFKLIPALKKKGIHFIAASGRQYANLRRLFAPLQDEISYIAENGSLCVHEGKVVSSGQIDRGLANEIILDARHQPDCSLLYSSPKKCYVEKGNDRLYDHIKNHVRYNVEMVEDLTTLDALCLKVAICNFDGAHLSFDYFRGKYKDRIKIVTSGNIWFDFIAPNADKGMGLKAIAAHLGVLPDECMTFGDQYNDIEMLSFTPHSYAMANCAEGVERYAAHQTETVEEQLRMLL</sequence>
<dbReference type="NCBIfam" id="TIGR01484">
    <property type="entry name" value="HAD-SF-IIB"/>
    <property type="match status" value="1"/>
</dbReference>
<dbReference type="SFLD" id="SFLDS00003">
    <property type="entry name" value="Haloacid_Dehalogenase"/>
    <property type="match status" value="1"/>
</dbReference>
<dbReference type="NCBIfam" id="TIGR00099">
    <property type="entry name" value="Cof-subfamily"/>
    <property type="match status" value="1"/>
</dbReference>